<dbReference type="InterPro" id="IPR039913">
    <property type="entry name" value="RPAP1/Rba50"/>
</dbReference>
<dbReference type="GO" id="GO:0006366">
    <property type="term" value="P:transcription by RNA polymerase II"/>
    <property type="evidence" value="ECO:0007669"/>
    <property type="project" value="InterPro"/>
</dbReference>
<accession>A0AAN6V1M7</accession>
<comment type="similarity">
    <text evidence="1">Belongs to the RPAP1 family.</text>
</comment>
<feature type="domain" description="RPAP1 C-terminal" evidence="3">
    <location>
        <begin position="314"/>
        <end position="380"/>
    </location>
</feature>
<feature type="compositionally biased region" description="Low complexity" evidence="2">
    <location>
        <begin position="223"/>
        <end position="235"/>
    </location>
</feature>
<feature type="compositionally biased region" description="Basic and acidic residues" evidence="2">
    <location>
        <begin position="74"/>
        <end position="88"/>
    </location>
</feature>
<feature type="domain" description="RPAP1 N-terminal" evidence="4">
    <location>
        <begin position="81"/>
        <end position="125"/>
    </location>
</feature>
<dbReference type="PANTHER" id="PTHR21483:SF18">
    <property type="entry name" value="RNA POLYMERASE II-ASSOCIATED PROTEIN 1"/>
    <property type="match status" value="1"/>
</dbReference>
<name>A0AAN6V1M7_9PEZI</name>
<evidence type="ECO:0000259" key="4">
    <source>
        <dbReference type="Pfam" id="PF08621"/>
    </source>
</evidence>
<evidence type="ECO:0000256" key="2">
    <source>
        <dbReference type="SAM" id="MobiDB-lite"/>
    </source>
</evidence>
<organism evidence="5 6">
    <name type="scientific">Dichotomopilus funicola</name>
    <dbReference type="NCBI Taxonomy" id="1934379"/>
    <lineage>
        <taxon>Eukaryota</taxon>
        <taxon>Fungi</taxon>
        <taxon>Dikarya</taxon>
        <taxon>Ascomycota</taxon>
        <taxon>Pezizomycotina</taxon>
        <taxon>Sordariomycetes</taxon>
        <taxon>Sordariomycetidae</taxon>
        <taxon>Sordariales</taxon>
        <taxon>Chaetomiaceae</taxon>
        <taxon>Dichotomopilus</taxon>
    </lineage>
</organism>
<dbReference type="Pfam" id="PF08621">
    <property type="entry name" value="RPAP1_N"/>
    <property type="match status" value="1"/>
</dbReference>
<gene>
    <name evidence="5" type="ORF">C8A04DRAFT_37789</name>
</gene>
<feature type="compositionally biased region" description="Polar residues" evidence="2">
    <location>
        <begin position="145"/>
        <end position="157"/>
    </location>
</feature>
<dbReference type="InterPro" id="IPR013929">
    <property type="entry name" value="RPAP1_C"/>
</dbReference>
<dbReference type="AlphaFoldDB" id="A0AAN6V1M7"/>
<feature type="compositionally biased region" description="Low complexity" evidence="2">
    <location>
        <begin position="18"/>
        <end position="35"/>
    </location>
</feature>
<evidence type="ECO:0000259" key="3">
    <source>
        <dbReference type="Pfam" id="PF08620"/>
    </source>
</evidence>
<comment type="caution">
    <text evidence="5">The sequence shown here is derived from an EMBL/GenBank/DDBJ whole genome shotgun (WGS) entry which is preliminary data.</text>
</comment>
<dbReference type="InterPro" id="IPR013930">
    <property type="entry name" value="RPAP1_N"/>
</dbReference>
<reference evidence="5" key="1">
    <citation type="journal article" date="2023" name="Mol. Phylogenet. Evol.">
        <title>Genome-scale phylogeny and comparative genomics of the fungal order Sordariales.</title>
        <authorList>
            <person name="Hensen N."/>
            <person name="Bonometti L."/>
            <person name="Westerberg I."/>
            <person name="Brannstrom I.O."/>
            <person name="Guillou S."/>
            <person name="Cros-Aarteil S."/>
            <person name="Calhoun S."/>
            <person name="Haridas S."/>
            <person name="Kuo A."/>
            <person name="Mondo S."/>
            <person name="Pangilinan J."/>
            <person name="Riley R."/>
            <person name="LaButti K."/>
            <person name="Andreopoulos B."/>
            <person name="Lipzen A."/>
            <person name="Chen C."/>
            <person name="Yan M."/>
            <person name="Daum C."/>
            <person name="Ng V."/>
            <person name="Clum A."/>
            <person name="Steindorff A."/>
            <person name="Ohm R.A."/>
            <person name="Martin F."/>
            <person name="Silar P."/>
            <person name="Natvig D.O."/>
            <person name="Lalanne C."/>
            <person name="Gautier V."/>
            <person name="Ament-Velasquez S.L."/>
            <person name="Kruys A."/>
            <person name="Hutchinson M.I."/>
            <person name="Powell A.J."/>
            <person name="Barry K."/>
            <person name="Miller A.N."/>
            <person name="Grigoriev I.V."/>
            <person name="Debuchy R."/>
            <person name="Gladieux P."/>
            <person name="Hiltunen Thoren M."/>
            <person name="Johannesson H."/>
        </authorList>
    </citation>
    <scope>NUCLEOTIDE SEQUENCE</scope>
    <source>
        <strain evidence="5">CBS 141.50</strain>
    </source>
</reference>
<dbReference type="Proteomes" id="UP001302676">
    <property type="component" value="Unassembled WGS sequence"/>
</dbReference>
<dbReference type="Pfam" id="PF08620">
    <property type="entry name" value="RPAP1_C"/>
    <property type="match status" value="1"/>
</dbReference>
<protein>
    <submittedName>
        <fullName evidence="5">RPAP1-like protein</fullName>
    </submittedName>
</protein>
<dbReference type="GeneID" id="87820622"/>
<feature type="compositionally biased region" description="Basic residues" evidence="2">
    <location>
        <begin position="36"/>
        <end position="48"/>
    </location>
</feature>
<reference evidence="5" key="2">
    <citation type="submission" date="2023-05" db="EMBL/GenBank/DDBJ databases">
        <authorList>
            <consortium name="Lawrence Berkeley National Laboratory"/>
            <person name="Steindorff A."/>
            <person name="Hensen N."/>
            <person name="Bonometti L."/>
            <person name="Westerberg I."/>
            <person name="Brannstrom I.O."/>
            <person name="Guillou S."/>
            <person name="Cros-Aarteil S."/>
            <person name="Calhoun S."/>
            <person name="Haridas S."/>
            <person name="Kuo A."/>
            <person name="Mondo S."/>
            <person name="Pangilinan J."/>
            <person name="Riley R."/>
            <person name="Labutti K."/>
            <person name="Andreopoulos B."/>
            <person name="Lipzen A."/>
            <person name="Chen C."/>
            <person name="Yanf M."/>
            <person name="Daum C."/>
            <person name="Ng V."/>
            <person name="Clum A."/>
            <person name="Ohm R."/>
            <person name="Martin F."/>
            <person name="Silar P."/>
            <person name="Natvig D."/>
            <person name="Lalanne C."/>
            <person name="Gautier V."/>
            <person name="Ament-Velasquez S.L."/>
            <person name="Kruys A."/>
            <person name="Hutchinson M.I."/>
            <person name="Powell A.J."/>
            <person name="Barry K."/>
            <person name="Miller A.N."/>
            <person name="Grigoriev I.V."/>
            <person name="Debuchy R."/>
            <person name="Gladieux P."/>
            <person name="Thoren M.H."/>
            <person name="Johannesson H."/>
        </authorList>
    </citation>
    <scope>NUCLEOTIDE SEQUENCE</scope>
    <source>
        <strain evidence="5">CBS 141.50</strain>
    </source>
</reference>
<proteinExistence type="inferred from homology"/>
<evidence type="ECO:0000256" key="1">
    <source>
        <dbReference type="ARBA" id="ARBA00009953"/>
    </source>
</evidence>
<keyword evidence="6" id="KW-1185">Reference proteome</keyword>
<feature type="region of interest" description="Disordered" evidence="2">
    <location>
        <begin position="120"/>
        <end position="264"/>
    </location>
</feature>
<evidence type="ECO:0000313" key="5">
    <source>
        <dbReference type="EMBL" id="KAK4143065.1"/>
    </source>
</evidence>
<evidence type="ECO:0000313" key="6">
    <source>
        <dbReference type="Proteomes" id="UP001302676"/>
    </source>
</evidence>
<dbReference type="PANTHER" id="PTHR21483">
    <property type="entry name" value="RNA POLYMERASE II-ASSOCIATED PROTEIN 1"/>
    <property type="match status" value="1"/>
</dbReference>
<feature type="compositionally biased region" description="Polar residues" evidence="2">
    <location>
        <begin position="59"/>
        <end position="70"/>
    </location>
</feature>
<dbReference type="EMBL" id="MU853590">
    <property type="protein sequence ID" value="KAK4143065.1"/>
    <property type="molecule type" value="Genomic_DNA"/>
</dbReference>
<dbReference type="RefSeq" id="XP_062636436.1">
    <property type="nucleotide sequence ID" value="XM_062784009.1"/>
</dbReference>
<feature type="region of interest" description="Disordered" evidence="2">
    <location>
        <begin position="1"/>
        <end position="104"/>
    </location>
</feature>
<sequence length="454" mass="49399">MDATLGILDVQEREVGDATPPTFPTAAAPSTTGFPAHKKRVSAFKKQRQGNQGAGPQAPASSRPQAQNANAKPGKVDERRGIDQENKAVLDSMSPEEIAEAQKELYEGMDPKFIQMLLRRANLDEPTGPSPFDVVPSEEEESSSLNLPQRENQNHRQVTVEDDPEDSAESTKPTLPTAIKTNTTDKPKPKKTVTFDEDAAPPVPPSDLTPITSTNRRPPPPTKTTTPEQPTTTDPSATANDIPHNTHFPPPPAIPDLDPSDPDFLSTMHQKYFPSLPADPSKLAWMAPLPTPHSPADRESPYYPGQSSLPVSALRFDFRGALLPPRISRDLPVTLGLHHHGEAPEAAGYTIPELARLARSSVAAQRCIAYQTLGRMLYRLGKGEWGEGVGGRGGEEDDLAFGLWRCFKEGRVVESLEGEAGLPEGVGHLSGKAYAIEALWLLERGGWREKWRGL</sequence>